<dbReference type="CDD" id="cd08161">
    <property type="entry name" value="SET"/>
    <property type="match status" value="1"/>
</dbReference>
<protein>
    <submittedName>
        <fullName evidence="3">SET domain-containing protein</fullName>
    </submittedName>
</protein>
<accession>A0A7Y7XCR1</accession>
<feature type="region of interest" description="Disordered" evidence="1">
    <location>
        <begin position="634"/>
        <end position="654"/>
    </location>
</feature>
<comment type="caution">
    <text evidence="3">The sequence shown here is derived from an EMBL/GenBank/DDBJ whole genome shotgun (WGS) entry which is preliminary data.</text>
</comment>
<dbReference type="Pfam" id="PF20178">
    <property type="entry name" value="ToxA_N"/>
    <property type="match status" value="1"/>
</dbReference>
<dbReference type="RefSeq" id="WP_177102824.1">
    <property type="nucleotide sequence ID" value="NZ_JACAQB010000007.1"/>
</dbReference>
<dbReference type="InterPro" id="IPR046341">
    <property type="entry name" value="SET_dom_sf"/>
</dbReference>
<dbReference type="SUPFAM" id="SSF82199">
    <property type="entry name" value="SET domain"/>
    <property type="match status" value="1"/>
</dbReference>
<dbReference type="InterPro" id="IPR046673">
    <property type="entry name" value="ToxA_N"/>
</dbReference>
<dbReference type="PROSITE" id="PS50280">
    <property type="entry name" value="SET"/>
    <property type="match status" value="1"/>
</dbReference>
<organism evidence="3 4">
    <name type="scientific">Pseudomonas gingeri</name>
    <dbReference type="NCBI Taxonomy" id="117681"/>
    <lineage>
        <taxon>Bacteria</taxon>
        <taxon>Pseudomonadati</taxon>
        <taxon>Pseudomonadota</taxon>
        <taxon>Gammaproteobacteria</taxon>
        <taxon>Pseudomonadales</taxon>
        <taxon>Pseudomonadaceae</taxon>
        <taxon>Pseudomonas</taxon>
    </lineage>
</organism>
<feature type="domain" description="SET" evidence="2">
    <location>
        <begin position="1068"/>
        <end position="1217"/>
    </location>
</feature>
<evidence type="ECO:0000259" key="2">
    <source>
        <dbReference type="PROSITE" id="PS50280"/>
    </source>
</evidence>
<gene>
    <name evidence="3" type="ORF">HX882_15020</name>
</gene>
<reference evidence="3 4" key="1">
    <citation type="submission" date="2020-04" db="EMBL/GenBank/DDBJ databases">
        <title>Molecular characterization of pseudomonads from Agaricus bisporus reveal novel blotch 2 pathogens in Western Europe.</title>
        <authorList>
            <person name="Taparia T."/>
            <person name="Krijger M."/>
            <person name="Haynes E."/>
            <person name="Elpinstone J.G."/>
            <person name="Noble R."/>
            <person name="Van Der Wolf J."/>
        </authorList>
    </citation>
    <scope>NUCLEOTIDE SEQUENCE [LARGE SCALE GENOMIC DNA]</scope>
    <source>
        <strain evidence="3 4">H7001</strain>
    </source>
</reference>
<evidence type="ECO:0000313" key="3">
    <source>
        <dbReference type="EMBL" id="NWB97210.1"/>
    </source>
</evidence>
<name>A0A7Y7XCR1_9PSED</name>
<dbReference type="Proteomes" id="UP000539985">
    <property type="component" value="Unassembled WGS sequence"/>
</dbReference>
<proteinExistence type="predicted"/>
<evidence type="ECO:0000313" key="4">
    <source>
        <dbReference type="Proteomes" id="UP000539985"/>
    </source>
</evidence>
<dbReference type="EMBL" id="JACAQB010000007">
    <property type="protein sequence ID" value="NWB97210.1"/>
    <property type="molecule type" value="Genomic_DNA"/>
</dbReference>
<dbReference type="InterPro" id="IPR001214">
    <property type="entry name" value="SET_dom"/>
</dbReference>
<dbReference type="AlphaFoldDB" id="A0A7Y7XCR1"/>
<sequence>MTPSSPPIPSEQSHFEVIKDHLPEWLLEASREQRNALRQSLIASCNSRHELKQMMAKLQSPAQFVKPLLEQAIIFNFRLTLDVEQATFVHVRKNDYFFGLVSVQGETREQTLLSAALQNFEESLTSADSFATGSGIYRVPGVQDSKTAIKPEEFALVCRQLDFGSLYQAHLRSVLKATAQADQDAADSAQDTLIKSYRDAFAVTIHLAIIRKELSTTCHRVLLDVLLGQYVVRYGTQPCSRLGLLGMDVSEVLVIGLDTEEGTSPCLVYIPQDPIGTLARYASIEDFENELSRRLLSHSYRRFFSRFLPFSHQGQLLSQMIRQAIVQKWRPHIRHIPPPGPAFLTLHPIAGNVFKGLHDQRVQQIERHGRMVVIPTADTDAQARQHLLEAYENAGLNVLVFAASFIPVIGDILLIFTAAQLLQEAYQGFDAWRRHEKVEALNYLMDVTEQVALMGANAGALKAGRFVNSLLRVKLSPSQSGLWKPDLTPYRQALELPEALLPDEQGLYDYQGKHYLSLDEQLYEVGSAGTPPEWSIQHPDDPWAYSPPLLHNGSGAWRTLYDNPQDWSELKRLRRLGPFAASTSPEDLAPILHASASDSNLLFELHRDNQSPPAQLVDTLKRFRLDRQVQHQRLLESPPGTDGAGPSVTAEQNTSTRFEDLYRQSEQVEGPLPEQIRQDFPNLPKSYVEAMARSINPAEARQILDQKSLPAYLKDEAELSQQNVETARLNEGLYLHATFNPSSDQMALQTLEALPGWSGNVRLELYSHTLANPPAASVGDDSATIVRRLLREGSRYRVYDADGEQILAPSDLYSAIGRSLPASELENLGFIGPNRNSALKQSLIDKITQLDASPRRVLRIPASPPSRPYRPGRALDTHFALETPPSDLKPVGDGLYQGAFSRRYIEEGERYYEVKSSDLGWKLIDARSPFRFYRPVLRRRAGHWEINTDIGLKGGAPGPVHSKIELVESESSMVSALEYIKPEPFTRTDLERMKAIKSYQRAPNRMGDYDRANNGRYPLRDLSGNPLRIKKIQHTSEIADSGVRYQAKDILPYLKWGSHEEVAKLYEEKLLLRPFTEEDAKFTQEKSMVGQAMVVARRPLKAGEAIGVYGGNFLPFHVSNARQDPFVIDILPAPLSRRPKWDRLMLSGDNIISRINSIFEYEENLPVRQAGSGYNVEGATFPVDVDIGGGRLEQFLLSAFFTTRDIPADEELRWNYGYTEAGVRTTFAASETSPETGTQAPAP</sequence>
<evidence type="ECO:0000256" key="1">
    <source>
        <dbReference type="SAM" id="MobiDB-lite"/>
    </source>
</evidence>